<reference evidence="6 7" key="1">
    <citation type="journal article" date="2015" name="Nature">
        <title>rRNA introns, odd ribosomes, and small enigmatic genomes across a large radiation of phyla.</title>
        <authorList>
            <person name="Brown C.T."/>
            <person name="Hug L.A."/>
            <person name="Thomas B.C."/>
            <person name="Sharon I."/>
            <person name="Castelle C.J."/>
            <person name="Singh A."/>
            <person name="Wilkins M.J."/>
            <person name="Williams K.H."/>
            <person name="Banfield J.F."/>
        </authorList>
    </citation>
    <scope>NUCLEOTIDE SEQUENCE [LARGE SCALE GENOMIC DNA]</scope>
</reference>
<evidence type="ECO:0000259" key="5">
    <source>
        <dbReference type="SMART" id="SM00560"/>
    </source>
</evidence>
<dbReference type="PATRIC" id="fig|1618571.3.peg.909"/>
<evidence type="ECO:0000256" key="3">
    <source>
        <dbReference type="SAM" id="MobiDB-lite"/>
    </source>
</evidence>
<feature type="domain" description="LamG-like jellyroll fold" evidence="5">
    <location>
        <begin position="715"/>
        <end position="845"/>
    </location>
</feature>
<evidence type="ECO:0000256" key="1">
    <source>
        <dbReference type="ARBA" id="ARBA00022729"/>
    </source>
</evidence>
<feature type="region of interest" description="Disordered" evidence="3">
    <location>
        <begin position="610"/>
        <end position="632"/>
    </location>
</feature>
<dbReference type="PANTHER" id="PTHR47635">
    <property type="entry name" value="CUB DOMAIN-CONTAINING PROTEIN"/>
    <property type="match status" value="1"/>
</dbReference>
<dbReference type="SUPFAM" id="SSF49899">
    <property type="entry name" value="Concanavalin A-like lectins/glucanases"/>
    <property type="match status" value="2"/>
</dbReference>
<dbReference type="InterPro" id="IPR013320">
    <property type="entry name" value="ConA-like_dom_sf"/>
</dbReference>
<evidence type="ECO:0000256" key="2">
    <source>
        <dbReference type="ARBA" id="ARBA00023157"/>
    </source>
</evidence>
<sequence length="854" mass="93096">MRKVNFRSFIFFLFLLFALFFLNNPSVSRAQTVCTSSDVSISLPLTDLGTGEYYRLTDTNPLTYIPTGIIGGLYPGGSNIRPPAHEASGVGIAQSIQPLGSSGLPDPNGKIGMISAGMSNTQMDFQEFMGTVSADPNINPKLVVTNGAIGGGIIEAWVDPNYTDTNPVYQTIWQNFDDHIASAGLTRAQVQVVWAKVTQLQYKTQFPQDMQALTDMYVTLAQELKSRLPNLKIIYFSSRTRSYNYMTGLAPEPTAFENGFAVRWLVERQINGDPALNYNPDNGSVISAYISWGPYLWINGNTPRSDTRVWLASNLVGDCTHPSTAGLDYVSGTAGPQGVSMMISMMMEFFKTDTTSAPWFLYSGVPTPTPTPILSETLTPTPTASLTPTPTPTPTSTPPFGGLVSSWGFANDIVTDDISGCTGCVNNGAVWFTQSIFSGAYEFDGMNAYMNLGTFPFINNQSSFTVSALVRPDFDQNATVWRYVFNHGSEVALFFLAQNRDWRFMIRTTSAQYFLDTQGLIWLPGTWHMLTATYDGMQMKIFWDGGLAGTKAASGSIASDTGATYMGANAIRKDKFDGAIDELKVFDTVLANSDVLDLYYSYFSPTPTPTPTPTESLIPTLTPTEIPSVTPTPTDIVIPSDTPTPTPTPTPPAGGLVSSWGFATDLVTDDINGCSGCVNNGADWFFFSIFSGGYDFNGTTSYLNLGTFPFLSGSSNFTVSTWIRPDFDQNHTNFRYVFTNGSRVTLTYVPSLHDWRFLIRNGSQKFVDTQATAWVSGTWHLLTATYDGAEMKIYWDGNLSGTKATTGSIVADSGATYLGASIIRSDKFDGAIDELNIYDHALSASEVSSLFLVH</sequence>
<dbReference type="SMART" id="SM00560">
    <property type="entry name" value="LamGL"/>
    <property type="match status" value="2"/>
</dbReference>
<feature type="domain" description="LamG-like jellyroll fold" evidence="5">
    <location>
        <begin position="462"/>
        <end position="593"/>
    </location>
</feature>
<dbReference type="Gene3D" id="2.60.120.200">
    <property type="match status" value="2"/>
</dbReference>
<feature type="chain" id="PRO_5002533316" description="LamG-like jellyroll fold domain-containing protein" evidence="4">
    <location>
        <begin position="31"/>
        <end position="854"/>
    </location>
</feature>
<comment type="caution">
    <text evidence="6">The sequence shown here is derived from an EMBL/GenBank/DDBJ whole genome shotgun (WGS) entry which is preliminary data.</text>
</comment>
<name>A0A0G0L628_9BACT</name>
<dbReference type="AlphaFoldDB" id="A0A0G0L628"/>
<evidence type="ECO:0000313" key="7">
    <source>
        <dbReference type="Proteomes" id="UP000033944"/>
    </source>
</evidence>
<dbReference type="Proteomes" id="UP000033944">
    <property type="component" value="Unassembled WGS sequence"/>
</dbReference>
<evidence type="ECO:0000256" key="4">
    <source>
        <dbReference type="SAM" id="SignalP"/>
    </source>
</evidence>
<keyword evidence="2" id="KW-1015">Disulfide bond</keyword>
<dbReference type="EMBL" id="LBVN01000024">
    <property type="protein sequence ID" value="KKQ86482.1"/>
    <property type="molecule type" value="Genomic_DNA"/>
</dbReference>
<dbReference type="Pfam" id="PF13385">
    <property type="entry name" value="Laminin_G_3"/>
    <property type="match status" value="2"/>
</dbReference>
<dbReference type="PANTHER" id="PTHR47635:SF2">
    <property type="entry name" value="LAMG-LIKE JELLYROLL FOLD DOMAIN-CONTAINING PROTEIN"/>
    <property type="match status" value="1"/>
</dbReference>
<feature type="signal peptide" evidence="4">
    <location>
        <begin position="1"/>
        <end position="30"/>
    </location>
</feature>
<proteinExistence type="predicted"/>
<evidence type="ECO:0000313" key="6">
    <source>
        <dbReference type="EMBL" id="KKQ86482.1"/>
    </source>
</evidence>
<dbReference type="InterPro" id="IPR006558">
    <property type="entry name" value="LamG-like"/>
</dbReference>
<accession>A0A0G0L628</accession>
<feature type="compositionally biased region" description="Low complexity" evidence="3">
    <location>
        <begin position="613"/>
        <end position="632"/>
    </location>
</feature>
<gene>
    <name evidence="6" type="ORF">UT10_C0024G0017</name>
</gene>
<protein>
    <recommendedName>
        <fullName evidence="5">LamG-like jellyroll fold domain-containing protein</fullName>
    </recommendedName>
</protein>
<organism evidence="6 7">
    <name type="scientific">Candidatus Woesebacteria bacterium GW2011_GWB1_38_8b</name>
    <dbReference type="NCBI Taxonomy" id="1618571"/>
    <lineage>
        <taxon>Bacteria</taxon>
        <taxon>Candidatus Woeseibacteriota</taxon>
    </lineage>
</organism>
<keyword evidence="1 4" id="KW-0732">Signal</keyword>